<feature type="transmembrane region" description="Helical" evidence="1">
    <location>
        <begin position="105"/>
        <end position="126"/>
    </location>
</feature>
<feature type="transmembrane region" description="Helical" evidence="1">
    <location>
        <begin position="271"/>
        <end position="293"/>
    </location>
</feature>
<protein>
    <recommendedName>
        <fullName evidence="4">UbiA prenyltransferase family protein</fullName>
    </recommendedName>
</protein>
<evidence type="ECO:0000313" key="3">
    <source>
        <dbReference type="Proteomes" id="UP000192980"/>
    </source>
</evidence>
<keyword evidence="3" id="KW-1185">Reference proteome</keyword>
<keyword evidence="1" id="KW-0472">Membrane</keyword>
<dbReference type="RefSeq" id="WP_085474332.1">
    <property type="nucleotide sequence ID" value="NZ_FXAU01000008.1"/>
</dbReference>
<proteinExistence type="predicted"/>
<organism evidence="2 3">
    <name type="scientific">Sphingobacterium psychroaquaticum</name>
    <dbReference type="NCBI Taxonomy" id="561061"/>
    <lineage>
        <taxon>Bacteria</taxon>
        <taxon>Pseudomonadati</taxon>
        <taxon>Bacteroidota</taxon>
        <taxon>Sphingobacteriia</taxon>
        <taxon>Sphingobacteriales</taxon>
        <taxon>Sphingobacteriaceae</taxon>
        <taxon>Sphingobacterium</taxon>
    </lineage>
</organism>
<keyword evidence="1" id="KW-0812">Transmembrane</keyword>
<feature type="transmembrane region" description="Helical" evidence="1">
    <location>
        <begin position="170"/>
        <end position="190"/>
    </location>
</feature>
<dbReference type="EMBL" id="FXAU01000008">
    <property type="protein sequence ID" value="SMG49296.1"/>
    <property type="molecule type" value="Genomic_DNA"/>
</dbReference>
<sequence length="295" mass="33844">MKLLRRVYYVLIFTNILIAVAAAAQCALTYLIFDQPYNLFIILIEGAATLLLYNFSFLLSKPKQPAESAYARTRWVFRYEWLLWLNMTIAACVLVYALFHVHLYTWLFLGVIGAVSILYSFPIIPYQGKWVGLRQLPAMKVFHIALVWTLSSVALPAVELWAQGETVDSVLFYSLFAFKFLFLVICTLPFDIRDIAQDSYYHLRTIPSMLGVEKAIRLCYILVAIHSLLVVFSSAIPWPIKGGILATNLLIAIFYRFFIFEKKGHYHYTYLLDLALVLQFLFVLLSVALFQAFGG</sequence>
<dbReference type="OrthoDB" id="1467772at2"/>
<feature type="transmembrane region" description="Helical" evidence="1">
    <location>
        <begin position="242"/>
        <end position="259"/>
    </location>
</feature>
<feature type="transmembrane region" description="Helical" evidence="1">
    <location>
        <begin position="81"/>
        <end position="99"/>
    </location>
</feature>
<evidence type="ECO:0000256" key="1">
    <source>
        <dbReference type="SAM" id="Phobius"/>
    </source>
</evidence>
<name>A0A1X7L618_9SPHI</name>
<feature type="transmembrane region" description="Helical" evidence="1">
    <location>
        <begin position="7"/>
        <end position="33"/>
    </location>
</feature>
<feature type="transmembrane region" description="Helical" evidence="1">
    <location>
        <begin position="138"/>
        <end position="158"/>
    </location>
</feature>
<accession>A0A1X7L618</accession>
<dbReference type="STRING" id="561061.SAMN05660862_3645"/>
<feature type="transmembrane region" description="Helical" evidence="1">
    <location>
        <begin position="39"/>
        <end position="60"/>
    </location>
</feature>
<dbReference type="Proteomes" id="UP000192980">
    <property type="component" value="Unassembled WGS sequence"/>
</dbReference>
<reference evidence="2 3" key="1">
    <citation type="submission" date="2017-04" db="EMBL/GenBank/DDBJ databases">
        <authorList>
            <person name="Afonso C.L."/>
            <person name="Miller P.J."/>
            <person name="Scott M.A."/>
            <person name="Spackman E."/>
            <person name="Goraichik I."/>
            <person name="Dimitrov K.M."/>
            <person name="Suarez D.L."/>
            <person name="Swayne D.E."/>
        </authorList>
    </citation>
    <scope>NUCLEOTIDE SEQUENCE [LARGE SCALE GENOMIC DNA]</scope>
    <source>
        <strain evidence="2 3">DSM 22418</strain>
    </source>
</reference>
<evidence type="ECO:0008006" key="4">
    <source>
        <dbReference type="Google" id="ProtNLM"/>
    </source>
</evidence>
<gene>
    <name evidence="2" type="ORF">SAMN05660862_3645</name>
</gene>
<evidence type="ECO:0000313" key="2">
    <source>
        <dbReference type="EMBL" id="SMG49296.1"/>
    </source>
</evidence>
<keyword evidence="1" id="KW-1133">Transmembrane helix</keyword>
<dbReference type="AlphaFoldDB" id="A0A1X7L618"/>
<feature type="transmembrane region" description="Helical" evidence="1">
    <location>
        <begin position="218"/>
        <end position="236"/>
    </location>
</feature>